<feature type="transmembrane region" description="Helical" evidence="7">
    <location>
        <begin position="155"/>
        <end position="175"/>
    </location>
</feature>
<reference evidence="9 10" key="1">
    <citation type="submission" date="2018-10" db="EMBL/GenBank/DDBJ databases">
        <title>Lactobacillus sp. R7 and Lactobacillus sp. R19 isolated from fermented mustard green product of Taiwan.</title>
        <authorList>
            <person name="Lin S.-T."/>
        </authorList>
    </citation>
    <scope>NUCLEOTIDE SEQUENCE [LARGE SCALE GENOMIC DNA]</scope>
    <source>
        <strain evidence="9 10">BCRC 81127</strain>
    </source>
</reference>
<feature type="transmembrane region" description="Helical" evidence="7">
    <location>
        <begin position="124"/>
        <end position="143"/>
    </location>
</feature>
<evidence type="ECO:0000256" key="4">
    <source>
        <dbReference type="ARBA" id="ARBA00022692"/>
    </source>
</evidence>
<evidence type="ECO:0000256" key="2">
    <source>
        <dbReference type="ARBA" id="ARBA00004936"/>
    </source>
</evidence>
<comment type="caution">
    <text evidence="9">The sequence shown here is derived from an EMBL/GenBank/DDBJ whole genome shotgun (WGS) entry which is preliminary data.</text>
</comment>
<feature type="transmembrane region" description="Helical" evidence="7">
    <location>
        <begin position="49"/>
        <end position="66"/>
    </location>
</feature>
<name>A0A4Z0JP70_9LACO</name>
<dbReference type="Gene3D" id="3.40.720.10">
    <property type="entry name" value="Alkaline Phosphatase, subunit A"/>
    <property type="match status" value="1"/>
</dbReference>
<dbReference type="InterPro" id="IPR000917">
    <property type="entry name" value="Sulfatase_N"/>
</dbReference>
<dbReference type="PANTHER" id="PTHR47371">
    <property type="entry name" value="LIPOTEICHOIC ACID SYNTHASE"/>
    <property type="match status" value="1"/>
</dbReference>
<protein>
    <submittedName>
        <fullName evidence="9">Alkaline phosphatase family protein</fullName>
    </submittedName>
</protein>
<evidence type="ECO:0000259" key="8">
    <source>
        <dbReference type="Pfam" id="PF00884"/>
    </source>
</evidence>
<feature type="transmembrane region" description="Helical" evidence="7">
    <location>
        <begin position="12"/>
        <end position="29"/>
    </location>
</feature>
<evidence type="ECO:0000256" key="1">
    <source>
        <dbReference type="ARBA" id="ARBA00004651"/>
    </source>
</evidence>
<dbReference type="OrthoDB" id="243547at2"/>
<evidence type="ECO:0000313" key="10">
    <source>
        <dbReference type="Proteomes" id="UP000298021"/>
    </source>
</evidence>
<keyword evidence="5 7" id="KW-1133">Transmembrane helix</keyword>
<keyword evidence="6 7" id="KW-0472">Membrane</keyword>
<evidence type="ECO:0000256" key="7">
    <source>
        <dbReference type="SAM" id="Phobius"/>
    </source>
</evidence>
<evidence type="ECO:0000256" key="6">
    <source>
        <dbReference type="ARBA" id="ARBA00023136"/>
    </source>
</evidence>
<dbReference type="PANTHER" id="PTHR47371:SF3">
    <property type="entry name" value="PHOSPHOGLYCEROL TRANSFERASE I"/>
    <property type="match status" value="1"/>
</dbReference>
<dbReference type="CDD" id="cd16015">
    <property type="entry name" value="LTA_synthase"/>
    <property type="match status" value="1"/>
</dbReference>
<dbReference type="InterPro" id="IPR050448">
    <property type="entry name" value="OpgB/LTA_synthase_biosynth"/>
</dbReference>
<dbReference type="EMBL" id="RKLY01000010">
    <property type="protein sequence ID" value="TGD23699.1"/>
    <property type="molecule type" value="Genomic_DNA"/>
</dbReference>
<feature type="domain" description="Sulfatase N-terminal" evidence="8">
    <location>
        <begin position="257"/>
        <end position="546"/>
    </location>
</feature>
<gene>
    <name evidence="9" type="ORF">EGT49_05410</name>
</gene>
<feature type="transmembrane region" description="Helical" evidence="7">
    <location>
        <begin position="73"/>
        <end position="90"/>
    </location>
</feature>
<accession>A0A4Z0JP70</accession>
<comment type="pathway">
    <text evidence="2">Cell wall biogenesis; lipoteichoic acid biosynthesis.</text>
</comment>
<dbReference type="InterPro" id="IPR017850">
    <property type="entry name" value="Alkaline_phosphatase_core_sf"/>
</dbReference>
<dbReference type="GO" id="GO:0005886">
    <property type="term" value="C:plasma membrane"/>
    <property type="evidence" value="ECO:0007669"/>
    <property type="project" value="UniProtKB-SubCell"/>
</dbReference>
<evidence type="ECO:0000256" key="5">
    <source>
        <dbReference type="ARBA" id="ARBA00022989"/>
    </source>
</evidence>
<proteinExistence type="predicted"/>
<dbReference type="Pfam" id="PF00884">
    <property type="entry name" value="Sulfatase"/>
    <property type="match status" value="1"/>
</dbReference>
<keyword evidence="3" id="KW-1003">Cell membrane</keyword>
<keyword evidence="10" id="KW-1185">Reference proteome</keyword>
<dbReference type="Proteomes" id="UP000298021">
    <property type="component" value="Unassembled WGS sequence"/>
</dbReference>
<dbReference type="AlphaFoldDB" id="A0A4Z0JP70"/>
<evidence type="ECO:0000313" key="9">
    <source>
        <dbReference type="EMBL" id="TGD23699.1"/>
    </source>
</evidence>
<keyword evidence="4 7" id="KW-0812">Transmembrane</keyword>
<evidence type="ECO:0000256" key="3">
    <source>
        <dbReference type="ARBA" id="ARBA00022475"/>
    </source>
</evidence>
<sequence length="630" mass="71579">MIMRKKFKFSYLFQLIFIVISAFLVGYLLNYAQNGSFAYSAKTVFETNFPIYFITSLILLVFYLGLYGLINRFFYATAIFYIFFAIYGIANRLKVMYRSEPILPSDLMFLSNTKELLTMVQKNLLIITVITIIVVVSLCILLEKFLGKHLLRFNPITRIILVCLAALSLGSFYTANRQGSLTNRVLTKAGYSHFDANINWSANSNGPLVTFLANMHIDVMEKPADYNQQTINRLVKKYQKVAKTINQKRPNKNLSDQTLIFVLSESFSDPSRVPNIKLNQEVAPEIKQIKKTNTSGLMLSSGYGGGTANMEYMTFTGLAYNQFAKSLNSPYTQLVIKQDHPINIANSFKTTSAIHPYYGNFYDRDSVYKKFGVQSFRNINSTGKEGLKYTATVDGSQYVSDESSYNDALWQIKQTKGGQFINLVTMQNHMPYTNNYADNQFKATGKGAGKNLQQVANFSKGLNITDSATRNFLDKIDQQKKPITVVWYGDHLPGIYDGNNMTKYNVAQHETDYFIYSNKYARQHNYGTKKLTDSTQVVDPNGFIPLALKQMKQKVTPYYALLTRVQEELPAMAKNSVGTSENLYVDDHGVQVKSKDLTDKQKQLLHDYQLIQYDLTAGKNYSKSKINSGR</sequence>
<comment type="subcellular location">
    <subcellularLocation>
        <location evidence="1">Cell membrane</location>
        <topology evidence="1">Multi-pass membrane protein</topology>
    </subcellularLocation>
</comment>
<organism evidence="9 10">
    <name type="scientific">Companilactobacillus suantsaicola</name>
    <dbReference type="NCBI Taxonomy" id="2487723"/>
    <lineage>
        <taxon>Bacteria</taxon>
        <taxon>Bacillati</taxon>
        <taxon>Bacillota</taxon>
        <taxon>Bacilli</taxon>
        <taxon>Lactobacillales</taxon>
        <taxon>Lactobacillaceae</taxon>
        <taxon>Companilactobacillus</taxon>
    </lineage>
</organism>